<dbReference type="NCBIfam" id="TIGR01783">
    <property type="entry name" value="TonB-siderophor"/>
    <property type="match status" value="1"/>
</dbReference>
<gene>
    <name evidence="20" type="ORF">K6K41_13570</name>
</gene>
<sequence length="736" mass="79696">MGGLSVAYRTLLALTASVSIAALSAGAAHAQAAGGTQLEEITVQGQNQGQATGPGGGGAPTIDGAPGVATSDGYVAKTTRSGTKTDTPILEAPVVINSITQKQLEDRQPQNLQEALAYTPGVKVGAFGFDPRYDSFFIRGVDVTYTGIFRDGLRQFNAPNGLFRLEPYGLEQISILKGPASAIYGASSSAGVVDLISKRPTDYKFAEVEAQTGSFNRVQGAFDFGGPVNADGSVMFRLTGLGRNAGTELDAVKDNRAFIAPALTFEPTDATKITLLGEYMDATTGGSAAYQNDYDANFVTRGAIRTPLASDDFNDFRQKQGRIGYEFEHQFNEFVTLHQNVRYSALSTRQEYNGTQPVPDLNLTLRDTGLLVDDVQGVAADTYLLTKVETGPARHKILTGFDYSYLKYTEKQAFGTFTDPNDISKPDYDDAGAFPAYYHQTQKLFGVYGQDEVEIDRWRLTFGGRYDWFDSDFLSKTTTTTPRDTIELQKQDGGKFTGRVGVSYVTDFGLTPFAAYGTSFVPNPGTVINGSVTKPTVGEQVEAGVKYAHPGTNSLITASVFNLKQKDGVVYAVVSGLNQQTQLDFRNRGFELDATGAMQNGITLQAAYSYIDTEISKPASLDGKQITAIPRHSFKVWAGYDAKSGPLKGLGLGAGVRYEGASYGDNTNRSQIKNDGRAFIDAKASYELENLSADLKGLKLQVNATNLLDDRKQFCSSDYCYFDQGRQVIASVRYRW</sequence>
<keyword evidence="3 14" id="KW-0813">Transport</keyword>
<keyword evidence="13 14" id="KW-0998">Cell outer membrane</keyword>
<evidence type="ECO:0000256" key="16">
    <source>
        <dbReference type="SAM" id="MobiDB-lite"/>
    </source>
</evidence>
<dbReference type="SUPFAM" id="SSF56935">
    <property type="entry name" value="Porins"/>
    <property type="match status" value="1"/>
</dbReference>
<keyword evidence="4 14" id="KW-1134">Transmembrane beta strand</keyword>
<evidence type="ECO:0000256" key="4">
    <source>
        <dbReference type="ARBA" id="ARBA00022452"/>
    </source>
</evidence>
<dbReference type="KEGG" id="cmet:K6K41_13570"/>
<organism evidence="20 21">
    <name type="scientific">Chenggangzhangella methanolivorans</name>
    <dbReference type="NCBI Taxonomy" id="1437009"/>
    <lineage>
        <taxon>Bacteria</taxon>
        <taxon>Pseudomonadati</taxon>
        <taxon>Pseudomonadota</taxon>
        <taxon>Alphaproteobacteria</taxon>
        <taxon>Hyphomicrobiales</taxon>
        <taxon>Methylopilaceae</taxon>
        <taxon>Chenggangzhangella</taxon>
    </lineage>
</organism>
<evidence type="ECO:0000256" key="7">
    <source>
        <dbReference type="ARBA" id="ARBA00022729"/>
    </source>
</evidence>
<evidence type="ECO:0000256" key="3">
    <source>
        <dbReference type="ARBA" id="ARBA00022448"/>
    </source>
</evidence>
<dbReference type="FunFam" id="2.170.130.10:FF:000001">
    <property type="entry name" value="Catecholate siderophore TonB-dependent receptor"/>
    <property type="match status" value="1"/>
</dbReference>
<feature type="chain" id="PRO_5038856293" evidence="17">
    <location>
        <begin position="22"/>
        <end position="736"/>
    </location>
</feature>
<feature type="region of interest" description="Disordered" evidence="16">
    <location>
        <begin position="43"/>
        <end position="73"/>
    </location>
</feature>
<dbReference type="InterPro" id="IPR000531">
    <property type="entry name" value="Beta-barrel_TonB"/>
</dbReference>
<keyword evidence="21" id="KW-1185">Reference proteome</keyword>
<dbReference type="GO" id="GO:0038023">
    <property type="term" value="F:signaling receptor activity"/>
    <property type="evidence" value="ECO:0007669"/>
    <property type="project" value="InterPro"/>
</dbReference>
<evidence type="ECO:0000256" key="2">
    <source>
        <dbReference type="ARBA" id="ARBA00009810"/>
    </source>
</evidence>
<evidence type="ECO:0000256" key="6">
    <source>
        <dbReference type="ARBA" id="ARBA00022692"/>
    </source>
</evidence>
<name>A0A9E6UN28_9HYPH</name>
<feature type="signal peptide" evidence="17">
    <location>
        <begin position="1"/>
        <end position="21"/>
    </location>
</feature>
<evidence type="ECO:0000259" key="19">
    <source>
        <dbReference type="Pfam" id="PF07715"/>
    </source>
</evidence>
<dbReference type="EMBL" id="CP081869">
    <property type="protein sequence ID" value="QZO02372.1"/>
    <property type="molecule type" value="Genomic_DNA"/>
</dbReference>
<evidence type="ECO:0000256" key="9">
    <source>
        <dbReference type="ARBA" id="ARBA00023065"/>
    </source>
</evidence>
<evidence type="ECO:0000259" key="18">
    <source>
        <dbReference type="Pfam" id="PF00593"/>
    </source>
</evidence>
<keyword evidence="8" id="KW-0408">Iron</keyword>
<dbReference type="InterPro" id="IPR010105">
    <property type="entry name" value="TonB_sidphr_rcpt"/>
</dbReference>
<keyword evidence="6 14" id="KW-0812">Transmembrane</keyword>
<keyword evidence="12 20" id="KW-0675">Receptor</keyword>
<evidence type="ECO:0000256" key="11">
    <source>
        <dbReference type="ARBA" id="ARBA00023136"/>
    </source>
</evidence>
<feature type="domain" description="TonB-dependent receptor-like beta-barrel" evidence="18">
    <location>
        <begin position="269"/>
        <end position="707"/>
    </location>
</feature>
<evidence type="ECO:0000256" key="8">
    <source>
        <dbReference type="ARBA" id="ARBA00023004"/>
    </source>
</evidence>
<dbReference type="Gene3D" id="2.40.170.20">
    <property type="entry name" value="TonB-dependent receptor, beta-barrel domain"/>
    <property type="match status" value="1"/>
</dbReference>
<keyword evidence="5" id="KW-0410">Iron transport</keyword>
<dbReference type="InterPro" id="IPR037066">
    <property type="entry name" value="Plug_dom_sf"/>
</dbReference>
<keyword evidence="9" id="KW-0406">Ion transport</keyword>
<dbReference type="GO" id="GO:0009279">
    <property type="term" value="C:cell outer membrane"/>
    <property type="evidence" value="ECO:0007669"/>
    <property type="project" value="UniProtKB-SubCell"/>
</dbReference>
<keyword evidence="11 14" id="KW-0472">Membrane</keyword>
<evidence type="ECO:0000256" key="17">
    <source>
        <dbReference type="SAM" id="SignalP"/>
    </source>
</evidence>
<dbReference type="PANTHER" id="PTHR32552:SF68">
    <property type="entry name" value="FERRICHROME OUTER MEMBRANE TRANSPORTER_PHAGE RECEPTOR"/>
    <property type="match status" value="1"/>
</dbReference>
<dbReference type="InterPro" id="IPR012910">
    <property type="entry name" value="Plug_dom"/>
</dbReference>
<evidence type="ECO:0000313" key="20">
    <source>
        <dbReference type="EMBL" id="QZO02372.1"/>
    </source>
</evidence>
<dbReference type="PANTHER" id="PTHR32552">
    <property type="entry name" value="FERRICHROME IRON RECEPTOR-RELATED"/>
    <property type="match status" value="1"/>
</dbReference>
<accession>A0A9E6UN28</accession>
<dbReference type="GO" id="GO:0015344">
    <property type="term" value="F:siderophore uptake transmembrane transporter activity"/>
    <property type="evidence" value="ECO:0007669"/>
    <property type="project" value="TreeGrafter"/>
</dbReference>
<evidence type="ECO:0000256" key="10">
    <source>
        <dbReference type="ARBA" id="ARBA00023077"/>
    </source>
</evidence>
<dbReference type="Pfam" id="PF07715">
    <property type="entry name" value="Plug"/>
    <property type="match status" value="1"/>
</dbReference>
<dbReference type="AlphaFoldDB" id="A0A9E6UN28"/>
<feature type="domain" description="TonB-dependent receptor plug" evidence="19">
    <location>
        <begin position="90"/>
        <end position="192"/>
    </location>
</feature>
<dbReference type="PROSITE" id="PS52016">
    <property type="entry name" value="TONB_DEPENDENT_REC_3"/>
    <property type="match status" value="1"/>
</dbReference>
<dbReference type="InterPro" id="IPR036942">
    <property type="entry name" value="Beta-barrel_TonB_sf"/>
</dbReference>
<comment type="similarity">
    <text evidence="2 14 15">Belongs to the TonB-dependent receptor family.</text>
</comment>
<dbReference type="Pfam" id="PF00593">
    <property type="entry name" value="TonB_dep_Rec_b-barrel"/>
    <property type="match status" value="1"/>
</dbReference>
<evidence type="ECO:0000256" key="13">
    <source>
        <dbReference type="ARBA" id="ARBA00023237"/>
    </source>
</evidence>
<evidence type="ECO:0000256" key="12">
    <source>
        <dbReference type="ARBA" id="ARBA00023170"/>
    </source>
</evidence>
<reference evidence="20" key="1">
    <citation type="submission" date="2021-08" db="EMBL/GenBank/DDBJ databases">
        <authorList>
            <person name="Zhang H."/>
            <person name="Xu M."/>
            <person name="Yu Z."/>
            <person name="Yang L."/>
            <person name="Cai Y."/>
        </authorList>
    </citation>
    <scope>NUCLEOTIDE SEQUENCE</scope>
    <source>
        <strain evidence="20">CHL1</strain>
    </source>
</reference>
<evidence type="ECO:0000256" key="5">
    <source>
        <dbReference type="ARBA" id="ARBA00022496"/>
    </source>
</evidence>
<dbReference type="GO" id="GO:0015891">
    <property type="term" value="P:siderophore transport"/>
    <property type="evidence" value="ECO:0007669"/>
    <property type="project" value="InterPro"/>
</dbReference>
<evidence type="ECO:0000313" key="21">
    <source>
        <dbReference type="Proteomes" id="UP000825701"/>
    </source>
</evidence>
<dbReference type="CDD" id="cd01347">
    <property type="entry name" value="ligand_gated_channel"/>
    <property type="match status" value="1"/>
</dbReference>
<evidence type="ECO:0000256" key="14">
    <source>
        <dbReference type="PROSITE-ProRule" id="PRU01360"/>
    </source>
</evidence>
<dbReference type="Gene3D" id="2.170.130.10">
    <property type="entry name" value="TonB-dependent receptor, plug domain"/>
    <property type="match status" value="1"/>
</dbReference>
<evidence type="ECO:0000256" key="1">
    <source>
        <dbReference type="ARBA" id="ARBA00004571"/>
    </source>
</evidence>
<comment type="subcellular location">
    <subcellularLocation>
        <location evidence="1 14">Cell outer membrane</location>
        <topology evidence="1 14">Multi-pass membrane protein</topology>
    </subcellularLocation>
</comment>
<evidence type="ECO:0000256" key="15">
    <source>
        <dbReference type="RuleBase" id="RU003357"/>
    </source>
</evidence>
<dbReference type="Proteomes" id="UP000825701">
    <property type="component" value="Chromosome"/>
</dbReference>
<protein>
    <submittedName>
        <fullName evidence="20">TonB-dependent siderophore receptor</fullName>
    </submittedName>
</protein>
<proteinExistence type="inferred from homology"/>
<keyword evidence="7 17" id="KW-0732">Signal</keyword>
<keyword evidence="10 15" id="KW-0798">TonB box</keyword>
<dbReference type="InterPro" id="IPR039426">
    <property type="entry name" value="TonB-dep_rcpt-like"/>
</dbReference>